<dbReference type="PANTHER" id="PTHR46929:SF3">
    <property type="entry name" value="MYB_SANT-LIKE DOMAIN-CONTAINING PROTEIN"/>
    <property type="match status" value="1"/>
</dbReference>
<name>A0AAN8UKW8_9MAGN</name>
<dbReference type="PANTHER" id="PTHR46929">
    <property type="entry name" value="EXPRESSED PROTEIN"/>
    <property type="match status" value="1"/>
</dbReference>
<keyword evidence="4" id="KW-1185">Reference proteome</keyword>
<evidence type="ECO:0000313" key="3">
    <source>
        <dbReference type="EMBL" id="KAK6915939.1"/>
    </source>
</evidence>
<dbReference type="Proteomes" id="UP001370490">
    <property type="component" value="Unassembled WGS sequence"/>
</dbReference>
<protein>
    <submittedName>
        <fullName evidence="3">Myb/SANT-like domain</fullName>
    </submittedName>
</protein>
<sequence length="587" mass="66373">MQILISFSQLFPSSSSSSSLYWILPTQLLIFGDHLNPDLEAEEFRVCLDITYSGDFFNGGFELDAFLEPDIDSSSTWGGGDQKTEKGNIVVEAARPGMKSRGEPVKNGQLTNCVTWTADMDRVLCSLMIDQMNHGNKLSGKLSWRASTWPAAIKTLHQELNIVVTKASVQNRLRTLSRHYSIVADILKHPSFSWDHDKNRLKVANESAWNEYCESHPDARPYRKIVIEYWEDICTIFAQDEAIEDNAQTPREVDLDMIHKDSNDAEESKETAGSNDTSLDDNCVSEGTKSPSRVKEGRRSQTSKYVAWATDMDRVLSQVLIEQMNINNKLDGKFSWKAPAWAAAVRALEEEVDVVVTKTNVQSRLKTWYKYYTVIGDILKQPGISWDYQRHRLKVSSESSWNDYCKSHPDAKPYRKITIENWQDICTLFAPDGNTGEGAQLGVGFKNQLSQREFNHVEEPNVVSDLEDTGLNHDVSTLEGGNQQEKSNPFLISTLPSRKRKRHSLDSINATLGHLAEILEKYLKFFAPRPLATTQMVLHEVSKVPGLSQAQLLRAVDLLMNNQRKFDTFSGLPNDLKVQWLLLHLGG</sequence>
<reference evidence="3 4" key="1">
    <citation type="submission" date="2023-12" db="EMBL/GenBank/DDBJ databases">
        <title>A high-quality genome assembly for Dillenia turbinata (Dilleniales).</title>
        <authorList>
            <person name="Chanderbali A."/>
        </authorList>
    </citation>
    <scope>NUCLEOTIDE SEQUENCE [LARGE SCALE GENOMIC DNA]</scope>
    <source>
        <strain evidence="3">LSX21</strain>
        <tissue evidence="3">Leaf</tissue>
    </source>
</reference>
<dbReference type="Pfam" id="PF12776">
    <property type="entry name" value="Myb_DNA-bind_3"/>
    <property type="match status" value="2"/>
</dbReference>
<proteinExistence type="predicted"/>
<organism evidence="3 4">
    <name type="scientific">Dillenia turbinata</name>
    <dbReference type="NCBI Taxonomy" id="194707"/>
    <lineage>
        <taxon>Eukaryota</taxon>
        <taxon>Viridiplantae</taxon>
        <taxon>Streptophyta</taxon>
        <taxon>Embryophyta</taxon>
        <taxon>Tracheophyta</taxon>
        <taxon>Spermatophyta</taxon>
        <taxon>Magnoliopsida</taxon>
        <taxon>eudicotyledons</taxon>
        <taxon>Gunneridae</taxon>
        <taxon>Pentapetalae</taxon>
        <taxon>Dilleniales</taxon>
        <taxon>Dilleniaceae</taxon>
        <taxon>Dillenia</taxon>
    </lineage>
</organism>
<dbReference type="AlphaFoldDB" id="A0AAN8UKW8"/>
<comment type="caution">
    <text evidence="3">The sequence shown here is derived from an EMBL/GenBank/DDBJ whole genome shotgun (WGS) entry which is preliminary data.</text>
</comment>
<evidence type="ECO:0000313" key="4">
    <source>
        <dbReference type="Proteomes" id="UP001370490"/>
    </source>
</evidence>
<feature type="domain" description="Myb/SANT-like" evidence="2">
    <location>
        <begin position="115"/>
        <end position="212"/>
    </location>
</feature>
<dbReference type="InterPro" id="IPR024752">
    <property type="entry name" value="Myb/SANT-like_dom"/>
</dbReference>
<feature type="region of interest" description="Disordered" evidence="1">
    <location>
        <begin position="262"/>
        <end position="298"/>
    </location>
</feature>
<accession>A0AAN8UKW8</accession>
<evidence type="ECO:0000256" key="1">
    <source>
        <dbReference type="SAM" id="MobiDB-lite"/>
    </source>
</evidence>
<dbReference type="EMBL" id="JBAMMX010000024">
    <property type="protein sequence ID" value="KAK6915939.1"/>
    <property type="molecule type" value="Genomic_DNA"/>
</dbReference>
<evidence type="ECO:0000259" key="2">
    <source>
        <dbReference type="Pfam" id="PF12776"/>
    </source>
</evidence>
<feature type="domain" description="Myb/SANT-like" evidence="2">
    <location>
        <begin position="308"/>
        <end position="404"/>
    </location>
</feature>
<gene>
    <name evidence="3" type="ORF">RJ641_018800</name>
</gene>